<accession>A0A8H4PJK8</accession>
<dbReference type="EMBL" id="JAAVMX010000009">
    <property type="protein sequence ID" value="KAF4504593.1"/>
    <property type="molecule type" value="Genomic_DNA"/>
</dbReference>
<evidence type="ECO:0000313" key="3">
    <source>
        <dbReference type="Proteomes" id="UP000557566"/>
    </source>
</evidence>
<name>A0A8H4PJK8_9HYPO</name>
<dbReference type="Proteomes" id="UP000557566">
    <property type="component" value="Unassembled WGS sequence"/>
</dbReference>
<feature type="region of interest" description="Disordered" evidence="1">
    <location>
        <begin position="1"/>
        <end position="26"/>
    </location>
</feature>
<protein>
    <submittedName>
        <fullName evidence="2">Uncharacterized protein</fullName>
    </submittedName>
</protein>
<dbReference type="AlphaFoldDB" id="A0A8H4PJK8"/>
<reference evidence="2 3" key="1">
    <citation type="journal article" date="2020" name="Genome Biol. Evol.">
        <title>A new high-quality draft genome assembly of the Chinese cordyceps Ophiocordyceps sinensis.</title>
        <authorList>
            <person name="Shu R."/>
            <person name="Zhang J."/>
            <person name="Meng Q."/>
            <person name="Zhang H."/>
            <person name="Zhou G."/>
            <person name="Li M."/>
            <person name="Wu P."/>
            <person name="Zhao Y."/>
            <person name="Chen C."/>
            <person name="Qin Q."/>
        </authorList>
    </citation>
    <scope>NUCLEOTIDE SEQUENCE [LARGE SCALE GENOMIC DNA]</scope>
    <source>
        <strain evidence="2 3">IOZ07</strain>
    </source>
</reference>
<feature type="compositionally biased region" description="Pro residues" evidence="1">
    <location>
        <begin position="9"/>
        <end position="19"/>
    </location>
</feature>
<organism evidence="2 3">
    <name type="scientific">Ophiocordyceps sinensis</name>
    <dbReference type="NCBI Taxonomy" id="72228"/>
    <lineage>
        <taxon>Eukaryota</taxon>
        <taxon>Fungi</taxon>
        <taxon>Dikarya</taxon>
        <taxon>Ascomycota</taxon>
        <taxon>Pezizomycotina</taxon>
        <taxon>Sordariomycetes</taxon>
        <taxon>Hypocreomycetidae</taxon>
        <taxon>Hypocreales</taxon>
        <taxon>Ophiocordycipitaceae</taxon>
        <taxon>Ophiocordyceps</taxon>
    </lineage>
</organism>
<gene>
    <name evidence="2" type="ORF">G6O67_008026</name>
</gene>
<evidence type="ECO:0000313" key="2">
    <source>
        <dbReference type="EMBL" id="KAF4504593.1"/>
    </source>
</evidence>
<comment type="caution">
    <text evidence="2">The sequence shown here is derived from an EMBL/GenBank/DDBJ whole genome shotgun (WGS) entry which is preliminary data.</text>
</comment>
<proteinExistence type="predicted"/>
<sequence>MASSAPSSSGPPPVAPPPRSSAAATVDPVLRNTLRYTISAREYAVLHKYILSRSRVLRRNAPGPAAVDKALAPARGGDDDNAKAVRHALRVFTATWLGAKGWDVVARRVGGKE</sequence>
<keyword evidence="3" id="KW-1185">Reference proteome</keyword>
<evidence type="ECO:0000256" key="1">
    <source>
        <dbReference type="SAM" id="MobiDB-lite"/>
    </source>
</evidence>